<evidence type="ECO:0000259" key="11">
    <source>
        <dbReference type="Pfam" id="PF02518"/>
    </source>
</evidence>
<evidence type="ECO:0000313" key="14">
    <source>
        <dbReference type="Proteomes" id="UP000624325"/>
    </source>
</evidence>
<dbReference type="InterPro" id="IPR003594">
    <property type="entry name" value="HATPase_dom"/>
</dbReference>
<keyword evidence="4" id="KW-0808">Transferase</keyword>
<evidence type="ECO:0000256" key="3">
    <source>
        <dbReference type="ARBA" id="ARBA00022553"/>
    </source>
</evidence>
<dbReference type="EC" id="2.7.13.3" evidence="2"/>
<evidence type="ECO:0000313" key="13">
    <source>
        <dbReference type="EMBL" id="GIF55351.1"/>
    </source>
</evidence>
<feature type="transmembrane region" description="Helical" evidence="10">
    <location>
        <begin position="125"/>
        <end position="143"/>
    </location>
</feature>
<dbReference type="InterPro" id="IPR011712">
    <property type="entry name" value="Sig_transdc_His_kin_sub3_dim/P"/>
</dbReference>
<dbReference type="GO" id="GO:0016301">
    <property type="term" value="F:kinase activity"/>
    <property type="evidence" value="ECO:0007669"/>
    <property type="project" value="UniProtKB-KW"/>
</dbReference>
<feature type="domain" description="Histidine kinase/HSP90-like ATPase" evidence="11">
    <location>
        <begin position="316"/>
        <end position="401"/>
    </location>
</feature>
<evidence type="ECO:0000256" key="6">
    <source>
        <dbReference type="ARBA" id="ARBA00022777"/>
    </source>
</evidence>
<keyword evidence="10" id="KW-0812">Transmembrane</keyword>
<feature type="transmembrane region" description="Helical" evidence="10">
    <location>
        <begin position="87"/>
        <end position="113"/>
    </location>
</feature>
<reference evidence="13 14" key="1">
    <citation type="submission" date="2021-01" db="EMBL/GenBank/DDBJ databases">
        <title>Whole genome shotgun sequence of Asanoa iriomotensis NBRC 100142.</title>
        <authorList>
            <person name="Komaki H."/>
            <person name="Tamura T."/>
        </authorList>
    </citation>
    <scope>NUCLEOTIDE SEQUENCE [LARGE SCALE GENOMIC DNA]</scope>
    <source>
        <strain evidence="13 14">NBRC 100142</strain>
    </source>
</reference>
<accession>A0ABQ4BXT7</accession>
<keyword evidence="8" id="KW-0902">Two-component regulatory system</keyword>
<evidence type="ECO:0000256" key="5">
    <source>
        <dbReference type="ARBA" id="ARBA00022741"/>
    </source>
</evidence>
<feature type="transmembrane region" description="Helical" evidence="10">
    <location>
        <begin position="39"/>
        <end position="59"/>
    </location>
</feature>
<sequence length="405" mass="43215">MSAGRRPHPPRSDSADASGRTWESRRHAYHQRMTRRIDAALFVGVTAVLSVVVSANQAGSRSPDLLAYLWAVGLGALMLVRRSMPRVVLVLTALGFFTYYIAGYPAIGVALPISAALFSATEAGYLRASALTGAVVLAASTAFRLASGQSASFVLGYELLGHAALIAAVIALGYSVRARRDLQRRTDQVVRLVTRQTAMDTAADAREHQLRLARELHDSMGHSLSVASLFADVAREADAADRRADALDRVKSGVSEAMAQLRSTVAVLRSAGDDPLVNPTFHDLRRLLDGAASAGYEVTLTVDDEVNASPDVQACVYRIIQESVTNTMRHSTATRIDATIDCREELVLVTVHDNGGGGARVPRFAPGHGVRGMRERVTALGGSFDVHAGPGGWRVRATLPAAAQQ</sequence>
<gene>
    <name evidence="13" type="ORF">Air01nite_14460</name>
</gene>
<dbReference type="PANTHER" id="PTHR24421:SF10">
    <property type="entry name" value="NITRATE_NITRITE SENSOR PROTEIN NARQ"/>
    <property type="match status" value="1"/>
</dbReference>
<proteinExistence type="predicted"/>
<feature type="transmembrane region" description="Helical" evidence="10">
    <location>
        <begin position="65"/>
        <end position="80"/>
    </location>
</feature>
<evidence type="ECO:0000256" key="2">
    <source>
        <dbReference type="ARBA" id="ARBA00012438"/>
    </source>
</evidence>
<dbReference type="SUPFAM" id="SSF55874">
    <property type="entry name" value="ATPase domain of HSP90 chaperone/DNA topoisomerase II/histidine kinase"/>
    <property type="match status" value="1"/>
</dbReference>
<evidence type="ECO:0000259" key="12">
    <source>
        <dbReference type="Pfam" id="PF07730"/>
    </source>
</evidence>
<comment type="caution">
    <text evidence="13">The sequence shown here is derived from an EMBL/GenBank/DDBJ whole genome shotgun (WGS) entry which is preliminary data.</text>
</comment>
<keyword evidence="10" id="KW-1133">Transmembrane helix</keyword>
<evidence type="ECO:0000256" key="4">
    <source>
        <dbReference type="ARBA" id="ARBA00022679"/>
    </source>
</evidence>
<feature type="domain" description="Signal transduction histidine kinase subgroup 3 dimerisation and phosphoacceptor" evidence="12">
    <location>
        <begin position="211"/>
        <end position="271"/>
    </location>
</feature>
<evidence type="ECO:0000256" key="7">
    <source>
        <dbReference type="ARBA" id="ARBA00022840"/>
    </source>
</evidence>
<comment type="catalytic activity">
    <reaction evidence="1">
        <text>ATP + protein L-histidine = ADP + protein N-phospho-L-histidine.</text>
        <dbReference type="EC" id="2.7.13.3"/>
    </reaction>
</comment>
<evidence type="ECO:0000256" key="1">
    <source>
        <dbReference type="ARBA" id="ARBA00000085"/>
    </source>
</evidence>
<feature type="transmembrane region" description="Helical" evidence="10">
    <location>
        <begin position="155"/>
        <end position="176"/>
    </location>
</feature>
<dbReference type="Gene3D" id="3.30.565.10">
    <property type="entry name" value="Histidine kinase-like ATPase, C-terminal domain"/>
    <property type="match status" value="1"/>
</dbReference>
<dbReference type="CDD" id="cd16917">
    <property type="entry name" value="HATPase_UhpB-NarQ-NarX-like"/>
    <property type="match status" value="1"/>
</dbReference>
<evidence type="ECO:0000256" key="8">
    <source>
        <dbReference type="ARBA" id="ARBA00023012"/>
    </source>
</evidence>
<keyword evidence="3" id="KW-0597">Phosphoprotein</keyword>
<keyword evidence="6 13" id="KW-0418">Kinase</keyword>
<name>A0ABQ4BXT7_9ACTN</name>
<dbReference type="EMBL" id="BONC01000006">
    <property type="protein sequence ID" value="GIF55351.1"/>
    <property type="molecule type" value="Genomic_DNA"/>
</dbReference>
<keyword evidence="5" id="KW-0547">Nucleotide-binding</keyword>
<dbReference type="InterPro" id="IPR050482">
    <property type="entry name" value="Sensor_HK_TwoCompSys"/>
</dbReference>
<evidence type="ECO:0000256" key="10">
    <source>
        <dbReference type="SAM" id="Phobius"/>
    </source>
</evidence>
<keyword evidence="7" id="KW-0067">ATP-binding</keyword>
<feature type="region of interest" description="Disordered" evidence="9">
    <location>
        <begin position="1"/>
        <end position="21"/>
    </location>
</feature>
<evidence type="ECO:0000256" key="9">
    <source>
        <dbReference type="SAM" id="MobiDB-lite"/>
    </source>
</evidence>
<dbReference type="InterPro" id="IPR036890">
    <property type="entry name" value="HATPase_C_sf"/>
</dbReference>
<keyword evidence="14" id="KW-1185">Reference proteome</keyword>
<protein>
    <recommendedName>
        <fullName evidence="2">histidine kinase</fullName>
        <ecNumber evidence="2">2.7.13.3</ecNumber>
    </recommendedName>
</protein>
<dbReference type="Gene3D" id="1.20.5.1930">
    <property type="match status" value="1"/>
</dbReference>
<organism evidence="13 14">
    <name type="scientific">Asanoa iriomotensis</name>
    <dbReference type="NCBI Taxonomy" id="234613"/>
    <lineage>
        <taxon>Bacteria</taxon>
        <taxon>Bacillati</taxon>
        <taxon>Actinomycetota</taxon>
        <taxon>Actinomycetes</taxon>
        <taxon>Micromonosporales</taxon>
        <taxon>Micromonosporaceae</taxon>
        <taxon>Asanoa</taxon>
    </lineage>
</organism>
<keyword evidence="10" id="KW-0472">Membrane</keyword>
<dbReference type="Pfam" id="PF02518">
    <property type="entry name" value="HATPase_c"/>
    <property type="match status" value="1"/>
</dbReference>
<dbReference type="Proteomes" id="UP000624325">
    <property type="component" value="Unassembled WGS sequence"/>
</dbReference>
<dbReference type="Pfam" id="PF07730">
    <property type="entry name" value="HisKA_3"/>
    <property type="match status" value="1"/>
</dbReference>
<dbReference type="PANTHER" id="PTHR24421">
    <property type="entry name" value="NITRATE/NITRITE SENSOR PROTEIN NARX-RELATED"/>
    <property type="match status" value="1"/>
</dbReference>